<evidence type="ECO:0000256" key="2">
    <source>
        <dbReference type="ARBA" id="ARBA00022448"/>
    </source>
</evidence>
<evidence type="ECO:0000256" key="6">
    <source>
        <dbReference type="ARBA" id="ARBA00023136"/>
    </source>
</evidence>
<sequence>MTATSSAPGERRTRSRRWGAVVSQTALTLVLLAYLFPFIWMVTSSLKPSSEIFANPPRLVGSSVEWGNYSEMLDYLPFGRLLLNSVIVAALGATLAVLVSVCAAYAFARLRFRGRNLLFVLLLSTLMVPQEVVVIPMFTMMRTAELDNSYLALILPWAFTAFGTFLLRQFFLNLPYEIEEAAYLDGLGRFRTLWRIVVPMARPAIAVLFVFTFLSYWNSFLWPLIIVNSLDKATVPLGLQMFMGQNGNQWHLMMAAATLSVLPAVLLLIVLRRQLVAGVALGGLGNR</sequence>
<dbReference type="PANTHER" id="PTHR43744">
    <property type="entry name" value="ABC TRANSPORTER PERMEASE PROTEIN MG189-RELATED-RELATED"/>
    <property type="match status" value="1"/>
</dbReference>
<dbReference type="InterPro" id="IPR035906">
    <property type="entry name" value="MetI-like_sf"/>
</dbReference>
<dbReference type="AlphaFoldDB" id="A0A3M0I3R7"/>
<reference evidence="9 10" key="1">
    <citation type="submission" date="2017-11" db="EMBL/GenBank/DDBJ databases">
        <title>Draft genome of actinobacteria isolated from guarana (Paullinia cupana (Mart.) Ducke.</title>
        <authorList>
            <person name="Siqueira K.A."/>
            <person name="Liotti R.G."/>
            <person name="Mendes T.A.O."/>
            <person name="Soares M.A."/>
        </authorList>
    </citation>
    <scope>NUCLEOTIDE SEQUENCE [LARGE SCALE GENOMIC DNA]</scope>
    <source>
        <strain evidence="9 10">193</strain>
    </source>
</reference>
<dbReference type="PANTHER" id="PTHR43744:SF12">
    <property type="entry name" value="ABC TRANSPORTER PERMEASE PROTEIN MG189-RELATED"/>
    <property type="match status" value="1"/>
</dbReference>
<dbReference type="Pfam" id="PF00528">
    <property type="entry name" value="BPD_transp_1"/>
    <property type="match status" value="1"/>
</dbReference>
<evidence type="ECO:0000256" key="7">
    <source>
        <dbReference type="RuleBase" id="RU363032"/>
    </source>
</evidence>
<keyword evidence="5 7" id="KW-1133">Transmembrane helix</keyword>
<dbReference type="SUPFAM" id="SSF161098">
    <property type="entry name" value="MetI-like"/>
    <property type="match status" value="1"/>
</dbReference>
<dbReference type="GO" id="GO:0055085">
    <property type="term" value="P:transmembrane transport"/>
    <property type="evidence" value="ECO:0007669"/>
    <property type="project" value="InterPro"/>
</dbReference>
<feature type="transmembrane region" description="Helical" evidence="7">
    <location>
        <begin position="192"/>
        <end position="217"/>
    </location>
</feature>
<evidence type="ECO:0000313" key="10">
    <source>
        <dbReference type="Proteomes" id="UP000270471"/>
    </source>
</evidence>
<dbReference type="Gene3D" id="1.10.3720.10">
    <property type="entry name" value="MetI-like"/>
    <property type="match status" value="1"/>
</dbReference>
<feature type="transmembrane region" description="Helical" evidence="7">
    <location>
        <begin position="21"/>
        <end position="40"/>
    </location>
</feature>
<feature type="transmembrane region" description="Helical" evidence="7">
    <location>
        <begin position="117"/>
        <end position="138"/>
    </location>
</feature>
<evidence type="ECO:0000256" key="1">
    <source>
        <dbReference type="ARBA" id="ARBA00004651"/>
    </source>
</evidence>
<evidence type="ECO:0000256" key="3">
    <source>
        <dbReference type="ARBA" id="ARBA00022475"/>
    </source>
</evidence>
<keyword evidence="10" id="KW-1185">Reference proteome</keyword>
<comment type="similarity">
    <text evidence="7">Belongs to the binding-protein-dependent transport system permease family.</text>
</comment>
<dbReference type="CDD" id="cd06261">
    <property type="entry name" value="TM_PBP2"/>
    <property type="match status" value="1"/>
</dbReference>
<feature type="transmembrane region" description="Helical" evidence="7">
    <location>
        <begin position="81"/>
        <end position="105"/>
    </location>
</feature>
<dbReference type="EMBL" id="PENI01000014">
    <property type="protein sequence ID" value="RMB83857.1"/>
    <property type="molecule type" value="Genomic_DNA"/>
</dbReference>
<keyword evidence="3" id="KW-1003">Cell membrane</keyword>
<dbReference type="Proteomes" id="UP000270471">
    <property type="component" value="Unassembled WGS sequence"/>
</dbReference>
<gene>
    <name evidence="9" type="ORF">CTZ28_22440</name>
</gene>
<feature type="transmembrane region" description="Helical" evidence="7">
    <location>
        <begin position="150"/>
        <end position="171"/>
    </location>
</feature>
<dbReference type="GO" id="GO:0005886">
    <property type="term" value="C:plasma membrane"/>
    <property type="evidence" value="ECO:0007669"/>
    <property type="project" value="UniProtKB-SubCell"/>
</dbReference>
<dbReference type="PROSITE" id="PS50928">
    <property type="entry name" value="ABC_TM1"/>
    <property type="match status" value="1"/>
</dbReference>
<keyword evidence="2 7" id="KW-0813">Transport</keyword>
<dbReference type="OrthoDB" id="2063054at2"/>
<evidence type="ECO:0000256" key="5">
    <source>
        <dbReference type="ARBA" id="ARBA00022989"/>
    </source>
</evidence>
<evidence type="ECO:0000256" key="4">
    <source>
        <dbReference type="ARBA" id="ARBA00022692"/>
    </source>
</evidence>
<feature type="domain" description="ABC transmembrane type-1" evidence="8">
    <location>
        <begin position="82"/>
        <end position="271"/>
    </location>
</feature>
<dbReference type="InterPro" id="IPR000515">
    <property type="entry name" value="MetI-like"/>
</dbReference>
<evidence type="ECO:0000259" key="8">
    <source>
        <dbReference type="PROSITE" id="PS50928"/>
    </source>
</evidence>
<name>A0A3M0I3R7_9ACTN</name>
<keyword evidence="4 7" id="KW-0812">Transmembrane</keyword>
<comment type="caution">
    <text evidence="9">The sequence shown here is derived from an EMBL/GenBank/DDBJ whole genome shotgun (WGS) entry which is preliminary data.</text>
</comment>
<organism evidence="9 10">
    <name type="scientific">Streptomyces shenzhenensis</name>
    <dbReference type="NCBI Taxonomy" id="943815"/>
    <lineage>
        <taxon>Bacteria</taxon>
        <taxon>Bacillati</taxon>
        <taxon>Actinomycetota</taxon>
        <taxon>Actinomycetes</taxon>
        <taxon>Kitasatosporales</taxon>
        <taxon>Streptomycetaceae</taxon>
        <taxon>Streptomyces</taxon>
    </lineage>
</organism>
<keyword evidence="6 7" id="KW-0472">Membrane</keyword>
<accession>A0A3M0I3R7</accession>
<evidence type="ECO:0000313" key="9">
    <source>
        <dbReference type="EMBL" id="RMB83857.1"/>
    </source>
</evidence>
<protein>
    <submittedName>
        <fullName evidence="9">ABC transporter permease</fullName>
    </submittedName>
</protein>
<dbReference type="RefSeq" id="WP_121891483.1">
    <property type="nucleotide sequence ID" value="NZ_PENI01000014.1"/>
</dbReference>
<comment type="subcellular location">
    <subcellularLocation>
        <location evidence="1 7">Cell membrane</location>
        <topology evidence="1 7">Multi-pass membrane protein</topology>
    </subcellularLocation>
</comment>
<proteinExistence type="inferred from homology"/>
<feature type="transmembrane region" description="Helical" evidence="7">
    <location>
        <begin position="250"/>
        <end position="271"/>
    </location>
</feature>